<gene>
    <name evidence="2" type="ORF">R1sor_025793</name>
</gene>
<reference evidence="2 3" key="1">
    <citation type="submission" date="2024-09" db="EMBL/GenBank/DDBJ databases">
        <title>Chromosome-scale assembly of Riccia sorocarpa.</title>
        <authorList>
            <person name="Paukszto L."/>
        </authorList>
    </citation>
    <scope>NUCLEOTIDE SEQUENCE [LARGE SCALE GENOMIC DNA]</scope>
    <source>
        <strain evidence="2">LP-2024</strain>
        <tissue evidence="2">Aerial parts of the thallus</tissue>
    </source>
</reference>
<keyword evidence="3" id="KW-1185">Reference proteome</keyword>
<organism evidence="2 3">
    <name type="scientific">Riccia sorocarpa</name>
    <dbReference type="NCBI Taxonomy" id="122646"/>
    <lineage>
        <taxon>Eukaryota</taxon>
        <taxon>Viridiplantae</taxon>
        <taxon>Streptophyta</taxon>
        <taxon>Embryophyta</taxon>
        <taxon>Marchantiophyta</taxon>
        <taxon>Marchantiopsida</taxon>
        <taxon>Marchantiidae</taxon>
        <taxon>Marchantiales</taxon>
        <taxon>Ricciaceae</taxon>
        <taxon>Riccia</taxon>
    </lineage>
</organism>
<feature type="compositionally biased region" description="Polar residues" evidence="1">
    <location>
        <begin position="110"/>
        <end position="123"/>
    </location>
</feature>
<evidence type="ECO:0000313" key="2">
    <source>
        <dbReference type="EMBL" id="KAL3675845.1"/>
    </source>
</evidence>
<dbReference type="Proteomes" id="UP001633002">
    <property type="component" value="Unassembled WGS sequence"/>
</dbReference>
<accession>A0ABD3GCM9</accession>
<sequence length="173" mass="18031">MASLNTLLSQGKMASLQLMGGCQVPSGKTRTSRVVVMSATPTHKQAESVESEVSSRRAILVSTLAVAGGLLAVGRSEAAIQKIEGRERETQDAVTRGVREPSALSRGKSNRVQEAAKTNTQASGGLILGAPKDTPKGAYRASQTSDESTTDPGVTKISSPTNILRKRALGEAN</sequence>
<feature type="compositionally biased region" description="Polar residues" evidence="1">
    <location>
        <begin position="141"/>
        <end position="162"/>
    </location>
</feature>
<evidence type="ECO:0000313" key="3">
    <source>
        <dbReference type="Proteomes" id="UP001633002"/>
    </source>
</evidence>
<dbReference type="AlphaFoldDB" id="A0ABD3GCM9"/>
<feature type="region of interest" description="Disordered" evidence="1">
    <location>
        <begin position="84"/>
        <end position="173"/>
    </location>
</feature>
<dbReference type="EMBL" id="JBJQOH010000008">
    <property type="protein sequence ID" value="KAL3675845.1"/>
    <property type="molecule type" value="Genomic_DNA"/>
</dbReference>
<proteinExistence type="predicted"/>
<evidence type="ECO:0000256" key="1">
    <source>
        <dbReference type="SAM" id="MobiDB-lite"/>
    </source>
</evidence>
<protein>
    <submittedName>
        <fullName evidence="2">Uncharacterized protein</fullName>
    </submittedName>
</protein>
<name>A0ABD3GCM9_9MARC</name>
<comment type="caution">
    <text evidence="2">The sequence shown here is derived from an EMBL/GenBank/DDBJ whole genome shotgun (WGS) entry which is preliminary data.</text>
</comment>